<reference evidence="7" key="1">
    <citation type="journal article" date="2021" name="Nat. Commun.">
        <title>Genetic determinants of endophytism in the Arabidopsis root mycobiome.</title>
        <authorList>
            <person name="Mesny F."/>
            <person name="Miyauchi S."/>
            <person name="Thiergart T."/>
            <person name="Pickel B."/>
            <person name="Atanasova L."/>
            <person name="Karlsson M."/>
            <person name="Huettel B."/>
            <person name="Barry K.W."/>
            <person name="Haridas S."/>
            <person name="Chen C."/>
            <person name="Bauer D."/>
            <person name="Andreopoulos W."/>
            <person name="Pangilinan J."/>
            <person name="LaButti K."/>
            <person name="Riley R."/>
            <person name="Lipzen A."/>
            <person name="Clum A."/>
            <person name="Drula E."/>
            <person name="Henrissat B."/>
            <person name="Kohler A."/>
            <person name="Grigoriev I.V."/>
            <person name="Martin F.M."/>
            <person name="Hacquard S."/>
        </authorList>
    </citation>
    <scope>NUCLEOTIDE SEQUENCE</scope>
    <source>
        <strain evidence="7">MPI-SDFR-AT-0120</strain>
    </source>
</reference>
<keyword evidence="8" id="KW-1185">Reference proteome</keyword>
<evidence type="ECO:0000256" key="5">
    <source>
        <dbReference type="ARBA" id="ARBA00023002"/>
    </source>
</evidence>
<evidence type="ECO:0000256" key="2">
    <source>
        <dbReference type="ARBA" id="ARBA00010989"/>
    </source>
</evidence>
<comment type="similarity">
    <text evidence="2">Belongs to the MSOX/MTOX family.</text>
</comment>
<feature type="domain" description="FAD dependent oxidoreductase" evidence="6">
    <location>
        <begin position="8"/>
        <end position="394"/>
    </location>
</feature>
<dbReference type="PANTHER" id="PTHR10961:SF37">
    <property type="entry name" value="FAD DEPENDENT OXIDOREDUCTASE DOMAIN-CONTAINING PROTEIN"/>
    <property type="match status" value="1"/>
</dbReference>
<dbReference type="Pfam" id="PF01266">
    <property type="entry name" value="DAO"/>
    <property type="match status" value="1"/>
</dbReference>
<sequence>MSSPEPTVLIIGAGTFGTSTAYHLSHQYKDPSRITIFDRWDPKAPLQDKQAAAIDTNRIIRTDYESSMYCDLANEAIHPWFWNIAVQGHFQKTGWVVLDKQGGEFAAKVKQCFIKRGGDYTRDVDREELESKHGVLKGLCKGELGTGYFNPEAGWCDAESATTSFLKVAINNGVKRVTGEITELLLDAKKSRIVGAKTSSGQMFYADKIVLAAGAWTSALLSPMEDLLNISEKDRIERQITAVGRLSAYYSLSESETQSLIDENMPIVVIGGFVDIIPPSQPNRTLKINDLKTEVINTITTSSGKKITAPRLASQSHVPEKLKTQGLSVISKAIPDFTSKNSPARWRICYDAVTPTEDWLLTRHPHPSLSNLTVATGGSFHSYKFLPVAGKYISKVIKGERLSEEMEKAWRWKSEQELKRSGGLEFGAKQGRERVELGGYDGNVAKL</sequence>
<name>A0A8K0RFD7_9PLEO</name>
<dbReference type="GO" id="GO:0050660">
    <property type="term" value="F:flavin adenine dinucleotide binding"/>
    <property type="evidence" value="ECO:0007669"/>
    <property type="project" value="InterPro"/>
</dbReference>
<dbReference type="OrthoDB" id="2219495at2759"/>
<dbReference type="InterPro" id="IPR036188">
    <property type="entry name" value="FAD/NAD-bd_sf"/>
</dbReference>
<evidence type="ECO:0000256" key="4">
    <source>
        <dbReference type="ARBA" id="ARBA00022827"/>
    </source>
</evidence>
<keyword evidence="5" id="KW-0560">Oxidoreductase</keyword>
<accession>A0A8K0RFD7</accession>
<dbReference type="Proteomes" id="UP000813461">
    <property type="component" value="Unassembled WGS sequence"/>
</dbReference>
<keyword evidence="3" id="KW-0285">Flavoprotein</keyword>
<dbReference type="Gene3D" id="3.30.9.10">
    <property type="entry name" value="D-Amino Acid Oxidase, subunit A, domain 2"/>
    <property type="match status" value="1"/>
</dbReference>
<comment type="cofactor">
    <cofactor evidence="1">
        <name>FAD</name>
        <dbReference type="ChEBI" id="CHEBI:57692"/>
    </cofactor>
</comment>
<comment type="caution">
    <text evidence="7">The sequence shown here is derived from an EMBL/GenBank/DDBJ whole genome shotgun (WGS) entry which is preliminary data.</text>
</comment>
<organism evidence="7 8">
    <name type="scientific">Paraphoma chrysanthemicola</name>
    <dbReference type="NCBI Taxonomy" id="798071"/>
    <lineage>
        <taxon>Eukaryota</taxon>
        <taxon>Fungi</taxon>
        <taxon>Dikarya</taxon>
        <taxon>Ascomycota</taxon>
        <taxon>Pezizomycotina</taxon>
        <taxon>Dothideomycetes</taxon>
        <taxon>Pleosporomycetidae</taxon>
        <taxon>Pleosporales</taxon>
        <taxon>Pleosporineae</taxon>
        <taxon>Phaeosphaeriaceae</taxon>
        <taxon>Paraphoma</taxon>
    </lineage>
</organism>
<proteinExistence type="inferred from homology"/>
<evidence type="ECO:0000259" key="6">
    <source>
        <dbReference type="Pfam" id="PF01266"/>
    </source>
</evidence>
<dbReference type="AlphaFoldDB" id="A0A8K0RFD7"/>
<gene>
    <name evidence="7" type="ORF">FB567DRAFT_515215</name>
</gene>
<evidence type="ECO:0000313" key="7">
    <source>
        <dbReference type="EMBL" id="KAH7093370.1"/>
    </source>
</evidence>
<dbReference type="PANTHER" id="PTHR10961">
    <property type="entry name" value="PEROXISOMAL SARCOSINE OXIDASE"/>
    <property type="match status" value="1"/>
</dbReference>
<evidence type="ECO:0000313" key="8">
    <source>
        <dbReference type="Proteomes" id="UP000813461"/>
    </source>
</evidence>
<protein>
    <submittedName>
        <fullName evidence="7">FAD dependent oxidoreductase</fullName>
    </submittedName>
</protein>
<evidence type="ECO:0000256" key="3">
    <source>
        <dbReference type="ARBA" id="ARBA00022630"/>
    </source>
</evidence>
<dbReference type="InterPro" id="IPR045170">
    <property type="entry name" value="MTOX"/>
</dbReference>
<dbReference type="GO" id="GO:0008115">
    <property type="term" value="F:sarcosine oxidase activity"/>
    <property type="evidence" value="ECO:0007669"/>
    <property type="project" value="TreeGrafter"/>
</dbReference>
<dbReference type="SUPFAM" id="SSF51905">
    <property type="entry name" value="FAD/NAD(P)-binding domain"/>
    <property type="match status" value="1"/>
</dbReference>
<dbReference type="InterPro" id="IPR006076">
    <property type="entry name" value="FAD-dep_OxRdtase"/>
</dbReference>
<dbReference type="EMBL" id="JAGMVJ010000002">
    <property type="protein sequence ID" value="KAH7093370.1"/>
    <property type="molecule type" value="Genomic_DNA"/>
</dbReference>
<evidence type="ECO:0000256" key="1">
    <source>
        <dbReference type="ARBA" id="ARBA00001974"/>
    </source>
</evidence>
<dbReference type="Gene3D" id="3.50.50.60">
    <property type="entry name" value="FAD/NAD(P)-binding domain"/>
    <property type="match status" value="1"/>
</dbReference>
<dbReference type="GO" id="GO:0051698">
    <property type="term" value="F:saccharopine oxidase activity"/>
    <property type="evidence" value="ECO:0007669"/>
    <property type="project" value="TreeGrafter"/>
</dbReference>
<keyword evidence="4" id="KW-0274">FAD</keyword>